<dbReference type="Gene3D" id="1.10.10.1550">
    <property type="entry name" value="ROS/MUCR transcriptional regulator protein"/>
    <property type="match status" value="1"/>
</dbReference>
<organism evidence="3 4">
    <name type="scientific">Methylobacterium trifolii</name>
    <dbReference type="NCBI Taxonomy" id="1003092"/>
    <lineage>
        <taxon>Bacteria</taxon>
        <taxon>Pseudomonadati</taxon>
        <taxon>Pseudomonadota</taxon>
        <taxon>Alphaproteobacteria</taxon>
        <taxon>Hyphomicrobiales</taxon>
        <taxon>Methylobacteriaceae</taxon>
        <taxon>Methylobacterium</taxon>
    </lineage>
</organism>
<reference evidence="3" key="2">
    <citation type="submission" date="2021-08" db="EMBL/GenBank/DDBJ databases">
        <authorList>
            <person name="Tani A."/>
            <person name="Ola A."/>
            <person name="Ogura Y."/>
            <person name="Katsura K."/>
            <person name="Hayashi T."/>
        </authorList>
    </citation>
    <scope>NUCLEOTIDE SEQUENCE</scope>
    <source>
        <strain evidence="3">DSM 23632</strain>
    </source>
</reference>
<comment type="caution">
    <text evidence="3">The sequence shown here is derived from an EMBL/GenBank/DDBJ whole genome shotgun (WGS) entry which is preliminary data.</text>
</comment>
<keyword evidence="4" id="KW-1185">Reference proteome</keyword>
<reference evidence="3" key="1">
    <citation type="journal article" date="2021" name="Front. Microbiol.">
        <title>Comprehensive Comparative Genomics and Phenotyping of Methylobacterium Species.</title>
        <authorList>
            <person name="Alessa O."/>
            <person name="Ogura Y."/>
            <person name="Fujitani Y."/>
            <person name="Takami H."/>
            <person name="Hayashi T."/>
            <person name="Sahin N."/>
            <person name="Tani A."/>
        </authorList>
    </citation>
    <scope>NUCLEOTIDE SEQUENCE</scope>
    <source>
        <strain evidence="3">DSM 23632</strain>
    </source>
</reference>
<protein>
    <recommendedName>
        <fullName evidence="5">MucR family transcriptional regulator</fullName>
    </recommendedName>
</protein>
<feature type="region of interest" description="Disordered" evidence="2">
    <location>
        <begin position="107"/>
        <end position="169"/>
    </location>
</feature>
<dbReference type="RefSeq" id="WP_238184509.1">
    <property type="nucleotide sequence ID" value="NZ_BPRB01000260.1"/>
</dbReference>
<evidence type="ECO:0008006" key="5">
    <source>
        <dbReference type="Google" id="ProtNLM"/>
    </source>
</evidence>
<dbReference type="Pfam" id="PF05443">
    <property type="entry name" value="ROS_MUCR"/>
    <property type="match status" value="1"/>
</dbReference>
<dbReference type="EMBL" id="BPRB01000260">
    <property type="protein sequence ID" value="GJE61955.1"/>
    <property type="molecule type" value="Genomic_DNA"/>
</dbReference>
<comment type="similarity">
    <text evidence="1">Belongs to the ros/MucR family.</text>
</comment>
<evidence type="ECO:0000256" key="2">
    <source>
        <dbReference type="SAM" id="MobiDB-lite"/>
    </source>
</evidence>
<proteinExistence type="inferred from homology"/>
<dbReference type="InterPro" id="IPR041920">
    <property type="entry name" value="ROS/MUCR_sf"/>
</dbReference>
<accession>A0ABQ4U802</accession>
<evidence type="ECO:0000313" key="4">
    <source>
        <dbReference type="Proteomes" id="UP001055057"/>
    </source>
</evidence>
<evidence type="ECO:0000256" key="1">
    <source>
        <dbReference type="ARBA" id="ARBA00007031"/>
    </source>
</evidence>
<dbReference type="InterPro" id="IPR008807">
    <property type="entry name" value="ROS_MUCR"/>
</dbReference>
<dbReference type="Proteomes" id="UP001055057">
    <property type="component" value="Unassembled WGS sequence"/>
</dbReference>
<evidence type="ECO:0000313" key="3">
    <source>
        <dbReference type="EMBL" id="GJE61955.1"/>
    </source>
</evidence>
<gene>
    <name evidence="3" type="ORF">MPOCJGCO_4083</name>
</gene>
<sequence>MDDVKSVAQADHIELAAEIVSAYVSNNPIPATELSALIAGVHTALTGLTSKGAKVDARPEKATPAQIKKSITPELLISFEDGKPYQTLRRHLTMRSLTPEAYREKWGLPREYPMTSPNYSAKRSELARSLGLGQQRRKAAPKTAVPSETVAKTPKKGRSHKEPVAASAE</sequence>
<name>A0ABQ4U802_9HYPH</name>